<sequence>MRITLRWFVAGLLLGLLGSWIGFILWRNLQDHPATITPERTAEYLHAVIEAVRTNYAENIVNRLQDQDIIHATEHWKQEKGLPLPAQFLMDNGRLVAQKDLRLSYRLASLTPIYVWNGPNSDLERKGLEAIAKDPDRPFTGYVKTAKGRFFKAVYADRAVSQSCVSCHNTHPNSPRRDFKLNDVMGGIIISIPLEG</sequence>
<reference evidence="3" key="1">
    <citation type="submission" date="2022-10" db="EMBL/GenBank/DDBJ databases">
        <authorList>
            <person name="Koch H."/>
        </authorList>
    </citation>
    <scope>NUCLEOTIDE SEQUENCE</scope>
    <source>
        <strain evidence="3">DNF</strain>
    </source>
</reference>
<organism evidence="3 4">
    <name type="scientific">Nitrospira tepida</name>
    <dbReference type="NCBI Taxonomy" id="2973512"/>
    <lineage>
        <taxon>Bacteria</taxon>
        <taxon>Pseudomonadati</taxon>
        <taxon>Nitrospirota</taxon>
        <taxon>Nitrospiria</taxon>
        <taxon>Nitrospirales</taxon>
        <taxon>Nitrospiraceae</taxon>
        <taxon>Nitrospira</taxon>
    </lineage>
</organism>
<keyword evidence="4" id="KW-1185">Reference proteome</keyword>
<dbReference type="KEGG" id="nti:DNFV4_01483"/>
<evidence type="ECO:0000313" key="4">
    <source>
        <dbReference type="Proteomes" id="UP001179121"/>
    </source>
</evidence>
<evidence type="ECO:0000256" key="1">
    <source>
        <dbReference type="SAM" id="Phobius"/>
    </source>
</evidence>
<dbReference type="InterPro" id="IPR021796">
    <property type="entry name" value="Tll0287-like_dom"/>
</dbReference>
<evidence type="ECO:0000259" key="2">
    <source>
        <dbReference type="Pfam" id="PF11845"/>
    </source>
</evidence>
<keyword evidence="1" id="KW-0812">Transmembrane</keyword>
<gene>
    <name evidence="3" type="ORF">DNFV4_01483</name>
</gene>
<feature type="transmembrane region" description="Helical" evidence="1">
    <location>
        <begin position="7"/>
        <end position="26"/>
    </location>
</feature>
<dbReference type="RefSeq" id="WP_289268014.1">
    <property type="nucleotide sequence ID" value="NZ_OX365700.1"/>
</dbReference>
<proteinExistence type="predicted"/>
<dbReference type="EMBL" id="OX365700">
    <property type="protein sequence ID" value="CAI4031051.1"/>
    <property type="molecule type" value="Genomic_DNA"/>
</dbReference>
<dbReference type="Proteomes" id="UP001179121">
    <property type="component" value="Chromosome"/>
</dbReference>
<dbReference type="AlphaFoldDB" id="A0AA86MY24"/>
<feature type="domain" description="Tll0287-like" evidence="2">
    <location>
        <begin position="39"/>
        <end position="193"/>
    </location>
</feature>
<keyword evidence="1" id="KW-1133">Transmembrane helix</keyword>
<accession>A0AA86MY24</accession>
<name>A0AA86MY24_9BACT</name>
<keyword evidence="1" id="KW-0472">Membrane</keyword>
<dbReference type="Pfam" id="PF11845">
    <property type="entry name" value="Tll0287-like"/>
    <property type="match status" value="1"/>
</dbReference>
<protein>
    <recommendedName>
        <fullName evidence="2">Tll0287-like domain-containing protein</fullName>
    </recommendedName>
</protein>
<evidence type="ECO:0000313" key="3">
    <source>
        <dbReference type="EMBL" id="CAI4031051.1"/>
    </source>
</evidence>